<evidence type="ECO:0000313" key="3">
    <source>
        <dbReference type="Proteomes" id="UP000623958"/>
    </source>
</evidence>
<dbReference type="PROSITE" id="PS50005">
    <property type="entry name" value="TPR"/>
    <property type="match status" value="3"/>
</dbReference>
<feature type="repeat" description="TPR" evidence="1">
    <location>
        <begin position="177"/>
        <end position="210"/>
    </location>
</feature>
<name>A0A919F6W7_9XANT</name>
<sequence>MISLASFVLATALAVAPAPESPPSSPPRPPPAVDTLMAIPPELRHMLQQRVMRRSPPNSEERLQRLVDLLFSQDGLGLQYGASDTHSVAESFATRRVNCLSFTMLFLALAREAGLSARPQEVGQVLSWYEQGGIGYNYGHINAQVRMNAQVATIDLDSNILMDRRGPRVISDLRLFAHYYNNRGAELISDGQFAQARPYFEQALRIDPKLADAWNNLGVLNAHENALDAAAADYAQALALDARHAASISNALNVYRRLGDTQRAAQMLARLQQVQARDPFHQYVLGTEAERQGDYATASRYYAKAIRLYPNAHQFHFGLARVAFLTGDGRLADRELRLAHTLAPASEQQRYQAKLDSLRRWSRSSASLRP</sequence>
<dbReference type="InterPro" id="IPR011990">
    <property type="entry name" value="TPR-like_helical_dom_sf"/>
</dbReference>
<dbReference type="SUPFAM" id="SSF54001">
    <property type="entry name" value="Cysteine proteinases"/>
    <property type="match status" value="1"/>
</dbReference>
<keyword evidence="1" id="KW-0802">TPR repeat</keyword>
<dbReference type="PANTHER" id="PTHR44395">
    <property type="match status" value="1"/>
</dbReference>
<keyword evidence="3" id="KW-1185">Reference proteome</keyword>
<protein>
    <recommendedName>
        <fullName evidence="4">Tetratricopeptide repeat protein</fullName>
    </recommendedName>
</protein>
<evidence type="ECO:0000313" key="2">
    <source>
        <dbReference type="EMBL" id="GHH51853.1"/>
    </source>
</evidence>
<dbReference type="GO" id="GO:0000030">
    <property type="term" value="F:mannosyltransferase activity"/>
    <property type="evidence" value="ECO:0007669"/>
    <property type="project" value="TreeGrafter"/>
</dbReference>
<reference evidence="2" key="1">
    <citation type="journal article" date="2014" name="Int. J. Syst. Evol. Microbiol.">
        <title>Complete genome sequence of Corynebacterium casei LMG S-19264T (=DSM 44701T), isolated from a smear-ripened cheese.</title>
        <authorList>
            <consortium name="US DOE Joint Genome Institute (JGI-PGF)"/>
            <person name="Walter F."/>
            <person name="Albersmeier A."/>
            <person name="Kalinowski J."/>
            <person name="Ruckert C."/>
        </authorList>
    </citation>
    <scope>NUCLEOTIDE SEQUENCE</scope>
    <source>
        <strain evidence="2">JCM 13306</strain>
    </source>
</reference>
<organism evidence="2 3">
    <name type="scientific">Xanthomonas boreopolis</name>
    <dbReference type="NCBI Taxonomy" id="86183"/>
    <lineage>
        <taxon>Bacteria</taxon>
        <taxon>Pseudomonadati</taxon>
        <taxon>Pseudomonadota</taxon>
        <taxon>Gammaproteobacteria</taxon>
        <taxon>Lysobacterales</taxon>
        <taxon>Lysobacteraceae</taxon>
        <taxon>Xanthomonas</taxon>
    </lineage>
</organism>
<feature type="repeat" description="TPR" evidence="1">
    <location>
        <begin position="279"/>
        <end position="312"/>
    </location>
</feature>
<evidence type="ECO:0000256" key="1">
    <source>
        <dbReference type="PROSITE-ProRule" id="PRU00339"/>
    </source>
</evidence>
<dbReference type="Pfam" id="PF13432">
    <property type="entry name" value="TPR_16"/>
    <property type="match status" value="2"/>
</dbReference>
<dbReference type="PANTHER" id="PTHR44395:SF1">
    <property type="entry name" value="PROTEIN O-MANNOSYL-TRANSFERASE TMTC3"/>
    <property type="match status" value="1"/>
</dbReference>
<evidence type="ECO:0008006" key="4">
    <source>
        <dbReference type="Google" id="ProtNLM"/>
    </source>
</evidence>
<dbReference type="Proteomes" id="UP000623958">
    <property type="component" value="Unassembled WGS sequence"/>
</dbReference>
<dbReference type="RefSeq" id="WP_434028959.1">
    <property type="nucleotide sequence ID" value="NZ_BNBA01000009.1"/>
</dbReference>
<accession>A0A919F6W7</accession>
<proteinExistence type="predicted"/>
<dbReference type="AlphaFoldDB" id="A0A919F6W7"/>
<dbReference type="Gene3D" id="1.25.40.10">
    <property type="entry name" value="Tetratricopeptide repeat domain"/>
    <property type="match status" value="2"/>
</dbReference>
<dbReference type="SUPFAM" id="SSF48452">
    <property type="entry name" value="TPR-like"/>
    <property type="match status" value="1"/>
</dbReference>
<comment type="caution">
    <text evidence="2">The sequence shown here is derived from an EMBL/GenBank/DDBJ whole genome shotgun (WGS) entry which is preliminary data.</text>
</comment>
<dbReference type="EMBL" id="BNBA01000009">
    <property type="protein sequence ID" value="GHH51853.1"/>
    <property type="molecule type" value="Genomic_DNA"/>
</dbReference>
<dbReference type="InterPro" id="IPR019734">
    <property type="entry name" value="TPR_rpt"/>
</dbReference>
<dbReference type="GO" id="GO:0035269">
    <property type="term" value="P:protein O-linked glycosylation via mannose"/>
    <property type="evidence" value="ECO:0007669"/>
    <property type="project" value="TreeGrafter"/>
</dbReference>
<dbReference type="SMART" id="SM00028">
    <property type="entry name" value="TPR"/>
    <property type="match status" value="3"/>
</dbReference>
<dbReference type="InterPro" id="IPR038765">
    <property type="entry name" value="Papain-like_cys_pep_sf"/>
</dbReference>
<reference evidence="2" key="2">
    <citation type="submission" date="2020-09" db="EMBL/GenBank/DDBJ databases">
        <authorList>
            <person name="Sun Q."/>
            <person name="Ohkuma M."/>
        </authorList>
    </citation>
    <scope>NUCLEOTIDE SEQUENCE</scope>
    <source>
        <strain evidence="2">JCM 13306</strain>
    </source>
</reference>
<feature type="repeat" description="TPR" evidence="1">
    <location>
        <begin position="211"/>
        <end position="244"/>
    </location>
</feature>
<gene>
    <name evidence="2" type="ORF">GCM10009090_14710</name>
</gene>